<comment type="cofactor">
    <cofactor evidence="3">
        <name>Mg(2+)</name>
        <dbReference type="ChEBI" id="CHEBI:18420"/>
    </cofactor>
    <text evidence="3">Divalent metal ions. Mg(2+) is the most effective.</text>
</comment>
<dbReference type="AlphaFoldDB" id="A0A7G9GML9"/>
<dbReference type="GO" id="GO:0016791">
    <property type="term" value="F:phosphatase activity"/>
    <property type="evidence" value="ECO:0007669"/>
    <property type="project" value="TreeGrafter"/>
</dbReference>
<protein>
    <submittedName>
        <fullName evidence="4">HAD-IIA family hydrolase</fullName>
    </submittedName>
</protein>
<dbReference type="PIRSF" id="PIRSF000915">
    <property type="entry name" value="PGP-type_phosphatase"/>
    <property type="match status" value="1"/>
</dbReference>
<gene>
    <name evidence="4" type="ORF">H9Q80_17680</name>
</gene>
<dbReference type="RefSeq" id="WP_117453684.1">
    <property type="nucleotide sequence ID" value="NZ_CP060636.1"/>
</dbReference>
<dbReference type="GO" id="GO:0005737">
    <property type="term" value="C:cytoplasm"/>
    <property type="evidence" value="ECO:0007669"/>
    <property type="project" value="TreeGrafter"/>
</dbReference>
<dbReference type="Pfam" id="PF13242">
    <property type="entry name" value="Hydrolase_like"/>
    <property type="match status" value="1"/>
</dbReference>
<reference evidence="4 5" key="1">
    <citation type="submission" date="2020-08" db="EMBL/GenBank/DDBJ databases">
        <authorList>
            <person name="Liu C."/>
            <person name="Sun Q."/>
        </authorList>
    </citation>
    <scope>NUCLEOTIDE SEQUENCE [LARGE SCALE GENOMIC DNA]</scope>
    <source>
        <strain evidence="4 5">NSJ-61</strain>
    </source>
</reference>
<dbReference type="Proteomes" id="UP000515856">
    <property type="component" value="Chromosome"/>
</dbReference>
<dbReference type="NCBIfam" id="TIGR01460">
    <property type="entry name" value="HAD-SF-IIA"/>
    <property type="match status" value="1"/>
</dbReference>
<sequence length="255" mass="28782">MSWKDKTCFIDLDGTMYRGDELIDGAIEFIDYLIAQDIPYYFITNNAMRTHAQNREKMERMGFHGIRDEAFFTSAMASAAYAKRYLKGNKAYYIGQEGMKEALLEQGFIIDEQEADHVFIGLDVHASYEQYCKAFNLIQKGATLIGTNADRRLPHGDGYRIGNGAIVAMFQYASESEGLIIGKPNEAMMKEALSFAHVDASHCVMIGDNLETDILFGIQNQVETIFVTSGVHDEHDAKRMDIQPDIIVHNLKELI</sequence>
<evidence type="ECO:0000256" key="3">
    <source>
        <dbReference type="PIRSR" id="PIRSR000915-3"/>
    </source>
</evidence>
<dbReference type="PANTHER" id="PTHR19288:SF46">
    <property type="entry name" value="HALOACID DEHALOGENASE-LIKE HYDROLASE DOMAIN-CONTAINING PROTEIN 2"/>
    <property type="match status" value="1"/>
</dbReference>
<keyword evidence="5" id="KW-1185">Reference proteome</keyword>
<feature type="binding site" evidence="3">
    <location>
        <position position="13"/>
    </location>
    <ligand>
        <name>Mg(2+)</name>
        <dbReference type="ChEBI" id="CHEBI:18420"/>
    </ligand>
</feature>
<feature type="active site" description="Proton donor" evidence="1">
    <location>
        <position position="13"/>
    </location>
</feature>
<name>A0A7G9GML9_9FIRM</name>
<dbReference type="KEGG" id="ehn:H9Q80_17680"/>
<evidence type="ECO:0000256" key="1">
    <source>
        <dbReference type="PIRSR" id="PIRSR000915-1"/>
    </source>
</evidence>
<dbReference type="InterPro" id="IPR006357">
    <property type="entry name" value="HAD-SF_hydro_IIA"/>
</dbReference>
<feature type="binding site" evidence="3">
    <location>
        <position position="208"/>
    </location>
    <ligand>
        <name>Mg(2+)</name>
        <dbReference type="ChEBI" id="CHEBI:18420"/>
    </ligand>
</feature>
<dbReference type="Pfam" id="PF13344">
    <property type="entry name" value="Hydrolase_6"/>
    <property type="match status" value="1"/>
</dbReference>
<evidence type="ECO:0000313" key="5">
    <source>
        <dbReference type="Proteomes" id="UP000515856"/>
    </source>
</evidence>
<feature type="binding site" evidence="2">
    <location>
        <position position="183"/>
    </location>
    <ligand>
        <name>substrate</name>
    </ligand>
</feature>
<accession>A0A7G9GML9</accession>
<dbReference type="GO" id="GO:0046872">
    <property type="term" value="F:metal ion binding"/>
    <property type="evidence" value="ECO:0007669"/>
    <property type="project" value="UniProtKB-KW"/>
</dbReference>
<feature type="binding site" evidence="3">
    <location>
        <position position="11"/>
    </location>
    <ligand>
        <name>Mg(2+)</name>
        <dbReference type="ChEBI" id="CHEBI:18420"/>
    </ligand>
</feature>
<dbReference type="InterPro" id="IPR036412">
    <property type="entry name" value="HAD-like_sf"/>
</dbReference>
<dbReference type="PANTHER" id="PTHR19288">
    <property type="entry name" value="4-NITROPHENYLPHOSPHATASE-RELATED"/>
    <property type="match status" value="1"/>
</dbReference>
<evidence type="ECO:0000256" key="2">
    <source>
        <dbReference type="PIRSR" id="PIRSR000915-2"/>
    </source>
</evidence>
<dbReference type="InterPro" id="IPR023214">
    <property type="entry name" value="HAD_sf"/>
</dbReference>
<dbReference type="Gene3D" id="3.40.50.1000">
    <property type="entry name" value="HAD superfamily/HAD-like"/>
    <property type="match status" value="2"/>
</dbReference>
<keyword evidence="3" id="KW-0460">Magnesium</keyword>
<organism evidence="4 5">
    <name type="scientific">[Eubacterium] hominis</name>
    <dbReference type="NCBI Taxonomy" id="2764325"/>
    <lineage>
        <taxon>Bacteria</taxon>
        <taxon>Bacillati</taxon>
        <taxon>Bacillota</taxon>
        <taxon>Erysipelotrichia</taxon>
        <taxon>Erysipelotrichales</taxon>
        <taxon>Erysipelotrichaceae</taxon>
        <taxon>Amedibacillus</taxon>
    </lineage>
</organism>
<evidence type="ECO:0000313" key="4">
    <source>
        <dbReference type="EMBL" id="QNM12051.1"/>
    </source>
</evidence>
<dbReference type="EMBL" id="CP060636">
    <property type="protein sequence ID" value="QNM12051.1"/>
    <property type="molecule type" value="Genomic_DNA"/>
</dbReference>
<dbReference type="SUPFAM" id="SSF56784">
    <property type="entry name" value="HAD-like"/>
    <property type="match status" value="1"/>
</dbReference>
<feature type="active site" description="Nucleophile" evidence="1">
    <location>
        <position position="11"/>
    </location>
</feature>
<keyword evidence="3" id="KW-0479">Metal-binding</keyword>
<proteinExistence type="predicted"/>
<keyword evidence="4" id="KW-0378">Hydrolase</keyword>